<dbReference type="GO" id="GO:0016787">
    <property type="term" value="F:hydrolase activity"/>
    <property type="evidence" value="ECO:0007669"/>
    <property type="project" value="UniProtKB-KW"/>
</dbReference>
<feature type="domain" description="SGNH hydrolase-type esterase" evidence="2">
    <location>
        <begin position="48"/>
        <end position="284"/>
    </location>
</feature>
<dbReference type="PANTHER" id="PTHR37981:SF1">
    <property type="entry name" value="SGNH HYDROLASE-TYPE ESTERASE DOMAIN-CONTAINING PROTEIN"/>
    <property type="match status" value="1"/>
</dbReference>
<dbReference type="Proteomes" id="UP001319870">
    <property type="component" value="Unassembled WGS sequence"/>
</dbReference>
<evidence type="ECO:0000256" key="1">
    <source>
        <dbReference type="SAM" id="SignalP"/>
    </source>
</evidence>
<dbReference type="CDD" id="cd01823">
    <property type="entry name" value="SEST_like"/>
    <property type="match status" value="1"/>
</dbReference>
<evidence type="ECO:0000313" key="4">
    <source>
        <dbReference type="Proteomes" id="UP001319870"/>
    </source>
</evidence>
<dbReference type="PANTHER" id="PTHR37981">
    <property type="entry name" value="LIPASE 2"/>
    <property type="match status" value="1"/>
</dbReference>
<dbReference type="InterPro" id="IPR037460">
    <property type="entry name" value="SEST-like"/>
</dbReference>
<comment type="caution">
    <text evidence="3">The sequence shown here is derived from an EMBL/GenBank/DDBJ whole genome shotgun (WGS) entry which is preliminary data.</text>
</comment>
<dbReference type="InterPro" id="IPR013830">
    <property type="entry name" value="SGNH_hydro"/>
</dbReference>
<dbReference type="PROSITE" id="PS51318">
    <property type="entry name" value="TAT"/>
    <property type="match status" value="1"/>
</dbReference>
<dbReference type="Gene3D" id="3.40.50.1110">
    <property type="entry name" value="SGNH hydrolase"/>
    <property type="match status" value="1"/>
</dbReference>
<keyword evidence="1" id="KW-0732">Signal</keyword>
<feature type="signal peptide" evidence="1">
    <location>
        <begin position="1"/>
        <end position="29"/>
    </location>
</feature>
<dbReference type="InterPro" id="IPR036514">
    <property type="entry name" value="SGNH_hydro_sf"/>
</dbReference>
<evidence type="ECO:0000259" key="2">
    <source>
        <dbReference type="Pfam" id="PF13472"/>
    </source>
</evidence>
<evidence type="ECO:0000313" key="3">
    <source>
        <dbReference type="EMBL" id="MCA5893300.1"/>
    </source>
</evidence>
<keyword evidence="4" id="KW-1185">Reference proteome</keyword>
<keyword evidence="3" id="KW-0378">Hydrolase</keyword>
<name>A0ABS7ZHL1_9MICO</name>
<dbReference type="EMBL" id="JAIXCQ010000004">
    <property type="protein sequence ID" value="MCA5893300.1"/>
    <property type="molecule type" value="Genomic_DNA"/>
</dbReference>
<organism evidence="3 4">
    <name type="scientific">Isoptericola luteus</name>
    <dbReference type="NCBI Taxonomy" id="2879484"/>
    <lineage>
        <taxon>Bacteria</taxon>
        <taxon>Bacillati</taxon>
        <taxon>Actinomycetota</taxon>
        <taxon>Actinomycetes</taxon>
        <taxon>Micrococcales</taxon>
        <taxon>Promicromonosporaceae</taxon>
        <taxon>Isoptericola</taxon>
    </lineage>
</organism>
<dbReference type="RefSeq" id="WP_225565059.1">
    <property type="nucleotide sequence ID" value="NZ_JAIXCQ010000004.1"/>
</dbReference>
<dbReference type="SUPFAM" id="SSF52266">
    <property type="entry name" value="SGNH hydrolase"/>
    <property type="match status" value="1"/>
</dbReference>
<dbReference type="InterPro" id="IPR006311">
    <property type="entry name" value="TAT_signal"/>
</dbReference>
<gene>
    <name evidence="3" type="ORF">LEP48_08000</name>
</gene>
<accession>A0ABS7ZHL1</accession>
<proteinExistence type="predicted"/>
<reference evidence="3 4" key="1">
    <citation type="submission" date="2021-09" db="EMBL/GenBank/DDBJ databases">
        <title>Isoptericola luteus sp. nov., a novel bacterium isolated from Harbin, the capital city of Heilongjiang province.</title>
        <authorList>
            <person name="Li J."/>
        </authorList>
    </citation>
    <scope>NUCLEOTIDE SEQUENCE [LARGE SCALE GENOMIC DNA]</scope>
    <source>
        <strain evidence="3 4">NEAU-Y5</strain>
    </source>
</reference>
<protein>
    <submittedName>
        <fullName evidence="3">SGNH/GDSL hydrolase family protein</fullName>
    </submittedName>
</protein>
<sequence length="297" mass="31006">MHAPRRRRRALTAGLATAGMALATALVTAAGPVPTAQAAEGDPLRYVALGDSYSAGSGILPLDPGARPLCLRTTLNYPNAVADRLGADLTDVTCGGAQTKHFAESQYPRVPAQFDALTEDTDLVTLTIGGNDNSTFIGALLACGSIGALTAGHGNPCERAYGDRFTDQVEDSTYPALVAALQGIQERSPDADVAIVGYPWIVPETRGCFARMPIARGDIPYLRDLQSTLNGVIERAAAETGVTYVDLAEVSDGHDACAARGERWIEPLLFGTNVVPVHPNARGESAMADAALAALGY</sequence>
<feature type="chain" id="PRO_5047292002" evidence="1">
    <location>
        <begin position="30"/>
        <end position="297"/>
    </location>
</feature>
<dbReference type="Pfam" id="PF13472">
    <property type="entry name" value="Lipase_GDSL_2"/>
    <property type="match status" value="1"/>
</dbReference>